<reference evidence="1" key="1">
    <citation type="submission" date="2021-11" db="EMBL/GenBank/DDBJ databases">
        <title>Fusarium solani-melongenae Genome sequencing and assembly.</title>
        <authorList>
            <person name="Xie S."/>
            <person name="Huang L."/>
            <person name="Zhang X."/>
        </authorList>
    </citation>
    <scope>NUCLEOTIDE SEQUENCE</scope>
    <source>
        <strain evidence="1">CRI 24-3</strain>
    </source>
</reference>
<accession>A0ACD3Z5Y8</accession>
<evidence type="ECO:0000313" key="2">
    <source>
        <dbReference type="Proteomes" id="UP000830768"/>
    </source>
</evidence>
<gene>
    <name evidence="1" type="ORF">LCI18_007619</name>
</gene>
<proteinExistence type="predicted"/>
<keyword evidence="2" id="KW-1185">Reference proteome</keyword>
<dbReference type="Proteomes" id="UP000830768">
    <property type="component" value="Chromosome 6"/>
</dbReference>
<dbReference type="EMBL" id="CP090035">
    <property type="protein sequence ID" value="UPK96684.1"/>
    <property type="molecule type" value="Genomic_DNA"/>
</dbReference>
<name>A0ACD3Z5Y8_FUSSC</name>
<sequence length="89" mass="9555">MASAVNTSIIDHPPSISSNTRSLSPDTTNPSQPRDPSDNTPFSHMGPDPTAPVAARDDDIDLSINTNRRLIRPRVTVPDISPVEPTPKS</sequence>
<evidence type="ECO:0000313" key="1">
    <source>
        <dbReference type="EMBL" id="UPK96684.1"/>
    </source>
</evidence>
<protein>
    <submittedName>
        <fullName evidence="1">Uncharacterized protein</fullName>
    </submittedName>
</protein>
<organism evidence="1 2">
    <name type="scientific">Fusarium solani subsp. cucurbitae</name>
    <name type="common">Neocosmosporum cucurbitae</name>
    <dbReference type="NCBI Taxonomy" id="2747967"/>
    <lineage>
        <taxon>Eukaryota</taxon>
        <taxon>Fungi</taxon>
        <taxon>Dikarya</taxon>
        <taxon>Ascomycota</taxon>
        <taxon>Pezizomycotina</taxon>
        <taxon>Sordariomycetes</taxon>
        <taxon>Hypocreomycetidae</taxon>
        <taxon>Hypocreales</taxon>
        <taxon>Nectriaceae</taxon>
        <taxon>Fusarium</taxon>
        <taxon>Fusarium solani species complex</taxon>
    </lineage>
</organism>